<dbReference type="AlphaFoldDB" id="A0A2R5ES78"/>
<gene>
    <name evidence="2" type="ORF">PAT3040_03603</name>
</gene>
<dbReference type="InterPro" id="IPR008972">
    <property type="entry name" value="Cupredoxin"/>
</dbReference>
<dbReference type="Gene3D" id="2.60.40.420">
    <property type="entry name" value="Cupredoxins - blue copper proteins"/>
    <property type="match status" value="1"/>
</dbReference>
<evidence type="ECO:0000313" key="3">
    <source>
        <dbReference type="Proteomes" id="UP000245202"/>
    </source>
</evidence>
<dbReference type="SUPFAM" id="SSF49503">
    <property type="entry name" value="Cupredoxins"/>
    <property type="match status" value="1"/>
</dbReference>
<dbReference type="EMBL" id="BDQX01000187">
    <property type="protein sequence ID" value="GBG08985.1"/>
    <property type="molecule type" value="Genomic_DNA"/>
</dbReference>
<dbReference type="Proteomes" id="UP000245202">
    <property type="component" value="Unassembled WGS sequence"/>
</dbReference>
<reference evidence="2 3" key="1">
    <citation type="submission" date="2017-08" db="EMBL/GenBank/DDBJ databases">
        <title>Substantial Increase in Enzyme Production by Combined Drug-Resistance Mutations in Paenibacillus agaridevorans.</title>
        <authorList>
            <person name="Tanaka Y."/>
            <person name="Funane K."/>
            <person name="Hosaka T."/>
            <person name="Shiwa Y."/>
            <person name="Fujita N."/>
            <person name="Miyazaki T."/>
            <person name="Yoshikawa H."/>
            <person name="Murakami K."/>
            <person name="Kasahara K."/>
            <person name="Inaoka T."/>
            <person name="Hiraga Y."/>
            <person name="Ochi K."/>
        </authorList>
    </citation>
    <scope>NUCLEOTIDE SEQUENCE [LARGE SCALE GENOMIC DNA]</scope>
    <source>
        <strain evidence="2 3">T-3040</strain>
    </source>
</reference>
<evidence type="ECO:0000313" key="2">
    <source>
        <dbReference type="EMBL" id="GBG08985.1"/>
    </source>
</evidence>
<organism evidence="2 3">
    <name type="scientific">Paenibacillus agaridevorans</name>
    <dbReference type="NCBI Taxonomy" id="171404"/>
    <lineage>
        <taxon>Bacteria</taxon>
        <taxon>Bacillati</taxon>
        <taxon>Bacillota</taxon>
        <taxon>Bacilli</taxon>
        <taxon>Bacillales</taxon>
        <taxon>Paenibacillaceae</taxon>
        <taxon>Paenibacillus</taxon>
    </lineage>
</organism>
<protein>
    <recommendedName>
        <fullName evidence="1">EfeO-type cupredoxin-like domain-containing protein</fullName>
    </recommendedName>
</protein>
<dbReference type="InterPro" id="IPR028096">
    <property type="entry name" value="EfeO_Cupredoxin"/>
</dbReference>
<proteinExistence type="predicted"/>
<name>A0A2R5ES78_9BACL</name>
<comment type="caution">
    <text evidence="2">The sequence shown here is derived from an EMBL/GenBank/DDBJ whole genome shotgun (WGS) entry which is preliminary data.</text>
</comment>
<dbReference type="Pfam" id="PF13473">
    <property type="entry name" value="Cupredoxin_1"/>
    <property type="match status" value="1"/>
</dbReference>
<feature type="domain" description="EfeO-type cupredoxin-like" evidence="1">
    <location>
        <begin position="5"/>
        <end position="95"/>
    </location>
</feature>
<evidence type="ECO:0000259" key="1">
    <source>
        <dbReference type="Pfam" id="PF13473"/>
    </source>
</evidence>
<sequence length="96" mass="10222">MVAVEAAVEPASEVVLTATDWKFDQQEYQIKAGEPVALTLKSVGGVHGVQILKTKHTIGNNESVTLQFDKPGTYDIICNVPCGGGHAKMKAKLVVT</sequence>
<accession>A0A2R5ES78</accession>
<keyword evidence="3" id="KW-1185">Reference proteome</keyword>